<feature type="region of interest" description="Disordered" evidence="1">
    <location>
        <begin position="1"/>
        <end position="52"/>
    </location>
</feature>
<dbReference type="Proteomes" id="UP000199126">
    <property type="component" value="Unassembled WGS sequence"/>
</dbReference>
<sequence length="52" mass="5789">MDVRELEAVEPSAAFAEDEEGEEDGVSEVFDEFDEDGDEVGSPFIRSRTYVS</sequence>
<gene>
    <name evidence="2" type="ORF">SAMN04487948_10257</name>
</gene>
<dbReference type="AlphaFoldDB" id="A0A1H8P2D3"/>
<reference evidence="3" key="1">
    <citation type="submission" date="2016-10" db="EMBL/GenBank/DDBJ databases">
        <authorList>
            <person name="Varghese N."/>
            <person name="Submissions S."/>
        </authorList>
    </citation>
    <scope>NUCLEOTIDE SEQUENCE [LARGE SCALE GENOMIC DNA]</scope>
    <source>
        <strain evidence="3">CGMCC 1.10121</strain>
    </source>
</reference>
<dbReference type="EMBL" id="FODV01000002">
    <property type="protein sequence ID" value="SEO36025.1"/>
    <property type="molecule type" value="Genomic_DNA"/>
</dbReference>
<organism evidence="2 3">
    <name type="scientific">Halogranum amylolyticum</name>
    <dbReference type="NCBI Taxonomy" id="660520"/>
    <lineage>
        <taxon>Archaea</taxon>
        <taxon>Methanobacteriati</taxon>
        <taxon>Methanobacteriota</taxon>
        <taxon>Stenosarchaea group</taxon>
        <taxon>Halobacteria</taxon>
        <taxon>Halobacteriales</taxon>
        <taxon>Haloferacaceae</taxon>
    </lineage>
</organism>
<proteinExistence type="predicted"/>
<keyword evidence="3" id="KW-1185">Reference proteome</keyword>
<evidence type="ECO:0000256" key="1">
    <source>
        <dbReference type="SAM" id="MobiDB-lite"/>
    </source>
</evidence>
<name>A0A1H8P2D3_9EURY</name>
<feature type="compositionally biased region" description="Acidic residues" evidence="1">
    <location>
        <begin position="16"/>
        <end position="39"/>
    </location>
</feature>
<protein>
    <submittedName>
        <fullName evidence="2">Uncharacterized protein</fullName>
    </submittedName>
</protein>
<accession>A0A1H8P2D3</accession>
<evidence type="ECO:0000313" key="2">
    <source>
        <dbReference type="EMBL" id="SEO36025.1"/>
    </source>
</evidence>
<evidence type="ECO:0000313" key="3">
    <source>
        <dbReference type="Proteomes" id="UP000199126"/>
    </source>
</evidence>